<evidence type="ECO:0000256" key="2">
    <source>
        <dbReference type="ARBA" id="ARBA00048655"/>
    </source>
</evidence>
<dbReference type="AlphaFoldDB" id="A0A316UTL9"/>
<dbReference type="GO" id="GO:0102193">
    <property type="term" value="F:protein-ribulosamine 3-kinase activity"/>
    <property type="evidence" value="ECO:0007669"/>
    <property type="project" value="UniProtKB-EC"/>
</dbReference>
<dbReference type="OrthoDB" id="5772781at2759"/>
<evidence type="ECO:0000313" key="4">
    <source>
        <dbReference type="EMBL" id="PWN28602.1"/>
    </source>
</evidence>
<keyword evidence="5" id="KW-1185">Reference proteome</keyword>
<dbReference type="SUPFAM" id="SSF56112">
    <property type="entry name" value="Protein kinase-like (PK-like)"/>
    <property type="match status" value="1"/>
</dbReference>
<keyword evidence="3" id="KW-0808">Transferase</keyword>
<evidence type="ECO:0000256" key="3">
    <source>
        <dbReference type="PIRNR" id="PIRNR006221"/>
    </source>
</evidence>
<evidence type="ECO:0000256" key="1">
    <source>
        <dbReference type="ARBA" id="ARBA00011961"/>
    </source>
</evidence>
<dbReference type="GO" id="GO:0016301">
    <property type="term" value="F:kinase activity"/>
    <property type="evidence" value="ECO:0007669"/>
    <property type="project" value="UniProtKB-UniRule"/>
</dbReference>
<dbReference type="Pfam" id="PF03881">
    <property type="entry name" value="Fructosamin_kin"/>
    <property type="match status" value="1"/>
</dbReference>
<name>A0A316UTL9_9BASI</name>
<dbReference type="GeneID" id="37026212"/>
<protein>
    <recommendedName>
        <fullName evidence="1">protein-ribulosamine 3-kinase</fullName>
        <ecNumber evidence="1">2.7.1.172</ecNumber>
    </recommendedName>
</protein>
<keyword evidence="3 4" id="KW-0418">Kinase</keyword>
<accession>A0A316UTL9</accession>
<comment type="similarity">
    <text evidence="3">Belongs to the fructosamine kinase family.</text>
</comment>
<dbReference type="PANTHER" id="PTHR12149:SF8">
    <property type="entry name" value="PROTEIN-RIBULOSAMINE 3-KINASE"/>
    <property type="match status" value="1"/>
</dbReference>
<dbReference type="PANTHER" id="PTHR12149">
    <property type="entry name" value="FRUCTOSAMINE 3 KINASE-RELATED PROTEIN"/>
    <property type="match status" value="1"/>
</dbReference>
<dbReference type="PIRSF" id="PIRSF006221">
    <property type="entry name" value="Ketosamine-3-kinase"/>
    <property type="match status" value="1"/>
</dbReference>
<dbReference type="Gene3D" id="3.90.1200.10">
    <property type="match status" value="1"/>
</dbReference>
<sequence length="253" mass="28727">MNVEEDEGIVPRVHAWGQEEDSKRRAYLVTDYIERGGSGSTAVQRTLGTKLAQMHKAGVDTLQRDQEVKGKGHGFPVPTHCGATEMDNTWEEDWPTFFAERRIGDIVKRIGDSGLTELEQQLREHVYPLLLEPLKDVKPTILHGDLWGGNYIVDERGQPFVFDPSAYYGHNEADLGMTTCFGGYSSAFYEAYHKIIPKVEPYYEQRIQLYALFHWLNHELMFGAYRSTAVKSAEGLIAWAKKEAATKSRKAEL</sequence>
<dbReference type="InterPro" id="IPR011009">
    <property type="entry name" value="Kinase-like_dom_sf"/>
</dbReference>
<comment type="catalytic activity">
    <reaction evidence="2">
        <text>N(6)-D-ribulosyl-L-lysyl-[protein] + ATP = N(6)-(3-O-phospho-D-ribulosyl)-L-lysyl-[protein] + ADP + H(+)</text>
        <dbReference type="Rhea" id="RHEA:48432"/>
        <dbReference type="Rhea" id="RHEA-COMP:12103"/>
        <dbReference type="Rhea" id="RHEA-COMP:12104"/>
        <dbReference type="ChEBI" id="CHEBI:15378"/>
        <dbReference type="ChEBI" id="CHEBI:30616"/>
        <dbReference type="ChEBI" id="CHEBI:90418"/>
        <dbReference type="ChEBI" id="CHEBI:90420"/>
        <dbReference type="ChEBI" id="CHEBI:456216"/>
        <dbReference type="EC" id="2.7.1.172"/>
    </reaction>
    <physiologicalReaction direction="left-to-right" evidence="2">
        <dbReference type="Rhea" id="RHEA:48433"/>
    </physiologicalReaction>
</comment>
<reference evidence="4 5" key="1">
    <citation type="journal article" date="2018" name="Mol. Biol. Evol.">
        <title>Broad Genomic Sampling Reveals a Smut Pathogenic Ancestry of the Fungal Clade Ustilaginomycotina.</title>
        <authorList>
            <person name="Kijpornyongpan T."/>
            <person name="Mondo S.J."/>
            <person name="Barry K."/>
            <person name="Sandor L."/>
            <person name="Lee J."/>
            <person name="Lipzen A."/>
            <person name="Pangilinan J."/>
            <person name="LaButti K."/>
            <person name="Hainaut M."/>
            <person name="Henrissat B."/>
            <person name="Grigoriev I.V."/>
            <person name="Spatafora J.W."/>
            <person name="Aime M.C."/>
        </authorList>
    </citation>
    <scope>NUCLEOTIDE SEQUENCE [LARGE SCALE GENOMIC DNA]</scope>
    <source>
        <strain evidence="4 5">MCA 5214</strain>
    </source>
</reference>
<dbReference type="EMBL" id="KZ819665">
    <property type="protein sequence ID" value="PWN28602.1"/>
    <property type="molecule type" value="Genomic_DNA"/>
</dbReference>
<gene>
    <name evidence="4" type="ORF">BDZ90DRAFT_219037</name>
</gene>
<dbReference type="Proteomes" id="UP000245884">
    <property type="component" value="Unassembled WGS sequence"/>
</dbReference>
<evidence type="ECO:0000313" key="5">
    <source>
        <dbReference type="Proteomes" id="UP000245884"/>
    </source>
</evidence>
<dbReference type="InterPro" id="IPR016477">
    <property type="entry name" value="Fructo-/Ketosamine-3-kinase"/>
</dbReference>
<organism evidence="4 5">
    <name type="scientific">Jaminaea rosea</name>
    <dbReference type="NCBI Taxonomy" id="1569628"/>
    <lineage>
        <taxon>Eukaryota</taxon>
        <taxon>Fungi</taxon>
        <taxon>Dikarya</taxon>
        <taxon>Basidiomycota</taxon>
        <taxon>Ustilaginomycotina</taxon>
        <taxon>Exobasidiomycetes</taxon>
        <taxon>Microstromatales</taxon>
        <taxon>Microstromatales incertae sedis</taxon>
        <taxon>Jaminaea</taxon>
    </lineage>
</organism>
<proteinExistence type="inferred from homology"/>
<dbReference type="EC" id="2.7.1.172" evidence="1"/>
<dbReference type="RefSeq" id="XP_025363214.1">
    <property type="nucleotide sequence ID" value="XM_025504389.1"/>
</dbReference>
<dbReference type="STRING" id="1569628.A0A316UTL9"/>